<protein>
    <submittedName>
        <fullName evidence="2">Predicted protein</fullName>
    </submittedName>
</protein>
<evidence type="ECO:0000256" key="1">
    <source>
        <dbReference type="SAM" id="MobiDB-lite"/>
    </source>
</evidence>
<evidence type="ECO:0000313" key="2">
    <source>
        <dbReference type="EMBL" id="EDQ48634.1"/>
    </source>
</evidence>
<dbReference type="HOGENOM" id="CLU_450265_0_0_1"/>
<feature type="non-terminal residue" evidence="2">
    <location>
        <position position="823"/>
    </location>
</feature>
<accession>A9U6R9</accession>
<dbReference type="AlphaFoldDB" id="A9U6R9"/>
<name>A9U6R9_PHYPA</name>
<sequence>MNKVYPANYDYNIIGASSAVLPIEEMTTYLAYRMFDKMNTMFSKAPNQEDTEKFARKLGIDLESVVKSFEARVPEPLPGYQNSERLSYGNVVKSQVVNMDTELEQNFLARAREEYIKAKKQLPGEIAGQFTEQIRRMFLHPEQGPFYVSRLIYTEKGFCVLKMIQSYIETLRENAFRIPRDIEAAQEQSEEKLGDAKSAFVSKEKKKNAYIEAKIHEYWLHADVERNDQMIEFYEDLYELLNQENSRIYNVFTETLNALSSIFAKNGDLLTRGEEQADHKGNKTYYWNVVSVPDIVSVVDGLLDKRDTDDLIRDFSRELLENSSQWVKENEIDIVSSISDFLSEKFGDLITRSMEDFLVIKYGQDESVEKFVEQSFDLSAKLGAYDMRLTSTTPNLGEVKRAVIELKRLQSEGLPRVGVKDIFGSINEDMAKENLVRSPQLIARVREELAKMNAISAKVAELEGILAQYQDEEQWYDRFIEALYTDTIVKKGALYVYDRDPEEDAWEPFANLMKSRNFAEYEVFGNFRGLAEKDRSTLLRKASRRDNDLTASEDITPLLTKLDDLAALFMESRDRLEYERVELANGEDIYQFYRTMSSKLNDIRRRLNSIHYPALFLFVGDQVAPAVSAVREINRLKWDNGDGVVYVQIGTEDQEADPGETRNDSSSGDDGQVTLHRLPLSTGQKERPSKTRRKDVHRNFHESDQALYDLNRTLRRVSNRIAEYGRLYSSFDRIYVTVVTRADDPLNVLLPELTKLTETILSQAFKSVQTDLHVLVSEMEQVDSFGYASAAGLAFLRELDYMQSLDYTFSGKLLVTEDGISIP</sequence>
<gene>
    <name evidence="2" type="ORF">PHYPADRAFT_103478</name>
</gene>
<proteinExistence type="predicted"/>
<dbReference type="EMBL" id="DS546170">
    <property type="protein sequence ID" value="EDQ48634.1"/>
    <property type="molecule type" value="Genomic_DNA"/>
</dbReference>
<organism>
    <name type="scientific">Physcomitrium patens</name>
    <name type="common">Spreading-leaved earth moss</name>
    <name type="synonym">Physcomitrella patens</name>
    <dbReference type="NCBI Taxonomy" id="3218"/>
    <lineage>
        <taxon>Eukaryota</taxon>
        <taxon>Viridiplantae</taxon>
        <taxon>Streptophyta</taxon>
        <taxon>Embryophyta</taxon>
        <taxon>Bryophyta</taxon>
        <taxon>Bryophytina</taxon>
        <taxon>Bryopsida</taxon>
        <taxon>Funariidae</taxon>
        <taxon>Funariales</taxon>
        <taxon>Funariaceae</taxon>
        <taxon>Physcomitrium</taxon>
    </lineage>
</organism>
<feature type="region of interest" description="Disordered" evidence="1">
    <location>
        <begin position="651"/>
        <end position="698"/>
    </location>
</feature>
<reference evidence="2" key="1">
    <citation type="journal article" date="2008" name="Science">
        <title>The Physcomitrella genome reveals evolutionary insights into the conquest of land by plants.</title>
        <authorList>
            <person name="Rensing S."/>
            <person name="Lang D."/>
            <person name="Zimmer A."/>
            <person name="Terry A."/>
            <person name="Salamov A."/>
            <person name="Shapiro H."/>
            <person name="Nishiyama T."/>
            <person name="Perroud P.-F."/>
            <person name="Lindquist E."/>
            <person name="Kamisugi Y."/>
            <person name="Tanahashi T."/>
            <person name="Sakakibara K."/>
            <person name="Fujita T."/>
            <person name="Oishi K."/>
            <person name="Shin-I T."/>
            <person name="Kuroki Y."/>
            <person name="Toyoda A."/>
            <person name="Suzuki Y."/>
            <person name="Hashimoto A."/>
            <person name="Yamaguchi K."/>
            <person name="Sugano A."/>
            <person name="Kohara Y."/>
            <person name="Fujiyama A."/>
            <person name="Anterola A."/>
            <person name="Aoki S."/>
            <person name="Ashton N."/>
            <person name="Barbazuk W.B."/>
            <person name="Barker E."/>
            <person name="Bennetzen J."/>
            <person name="Bezanilla M."/>
            <person name="Blankenship R."/>
            <person name="Cho S.H."/>
            <person name="Dutcher S."/>
            <person name="Estelle M."/>
            <person name="Fawcett J.A."/>
            <person name="Gundlach H."/>
            <person name="Hanada K."/>
            <person name="Heyl A."/>
            <person name="Hicks K.A."/>
            <person name="Hugh J."/>
            <person name="Lohr M."/>
            <person name="Mayer K."/>
            <person name="Melkozernov A."/>
            <person name="Murata T."/>
            <person name="Nelson D."/>
            <person name="Pils B."/>
            <person name="Prigge M."/>
            <person name="Reiss B."/>
            <person name="Renner T."/>
            <person name="Rombauts S."/>
            <person name="Rushton P."/>
            <person name="Sanderfoot A."/>
            <person name="Schween G."/>
            <person name="Shiu S.-H."/>
            <person name="Stueber K."/>
            <person name="Theodoulou F.L."/>
            <person name="Tu H."/>
            <person name="Van de Peer Y."/>
            <person name="Verrier P.J."/>
            <person name="Waters E."/>
            <person name="Wood A."/>
            <person name="Yang L."/>
            <person name="Cove D."/>
            <person name="Cuming A."/>
            <person name="Hasebe M."/>
            <person name="Lucas S."/>
            <person name="Mishler D.B."/>
            <person name="Reski R."/>
            <person name="Grigoriev I."/>
            <person name="Quatrano R.S."/>
            <person name="Boore J.L."/>
        </authorList>
    </citation>
    <scope>NUCLEOTIDE SEQUENCE [LARGE SCALE GENOMIC DNA]</scope>
</reference>